<organism evidence="2 3">
    <name type="scientific">Planotetraspora silvatica</name>
    <dbReference type="NCBI Taxonomy" id="234614"/>
    <lineage>
        <taxon>Bacteria</taxon>
        <taxon>Bacillati</taxon>
        <taxon>Actinomycetota</taxon>
        <taxon>Actinomycetes</taxon>
        <taxon>Streptosporangiales</taxon>
        <taxon>Streptosporangiaceae</taxon>
        <taxon>Planotetraspora</taxon>
    </lineage>
</organism>
<dbReference type="RefSeq" id="WP_203973420.1">
    <property type="nucleotide sequence ID" value="NZ_BAAAKY010000044.1"/>
</dbReference>
<dbReference type="EMBL" id="BOOQ01000013">
    <property type="protein sequence ID" value="GII45873.1"/>
    <property type="molecule type" value="Genomic_DNA"/>
</dbReference>
<proteinExistence type="predicted"/>
<dbReference type="Proteomes" id="UP000644610">
    <property type="component" value="Unassembled WGS sequence"/>
</dbReference>
<evidence type="ECO:0000313" key="2">
    <source>
        <dbReference type="EMBL" id="GII45873.1"/>
    </source>
</evidence>
<evidence type="ECO:0000313" key="3">
    <source>
        <dbReference type="Proteomes" id="UP000644610"/>
    </source>
</evidence>
<reference evidence="2" key="1">
    <citation type="submission" date="2021-01" db="EMBL/GenBank/DDBJ databases">
        <title>Whole genome shotgun sequence of Planotetraspora silvatica NBRC 100141.</title>
        <authorList>
            <person name="Komaki H."/>
            <person name="Tamura T."/>
        </authorList>
    </citation>
    <scope>NUCLEOTIDE SEQUENCE</scope>
    <source>
        <strain evidence="2">NBRC 100141</strain>
    </source>
</reference>
<name>A0A8J3XR87_9ACTN</name>
<sequence length="93" mass="9854">MIVGLVCAVVGALFGGSVVAVGDVLWHRFHGPRYGVVWSNPDQGPRRMPGYGQNGRRFGQDQPSDDLSGYCRRTDAGIRCDGPGAVPNPAPTS</sequence>
<dbReference type="AlphaFoldDB" id="A0A8J3XR87"/>
<feature type="region of interest" description="Disordered" evidence="1">
    <location>
        <begin position="40"/>
        <end position="66"/>
    </location>
</feature>
<protein>
    <submittedName>
        <fullName evidence="2">Uncharacterized protein</fullName>
    </submittedName>
</protein>
<comment type="caution">
    <text evidence="2">The sequence shown here is derived from an EMBL/GenBank/DDBJ whole genome shotgun (WGS) entry which is preliminary data.</text>
</comment>
<gene>
    <name evidence="2" type="ORF">Psi02_22970</name>
</gene>
<evidence type="ECO:0000256" key="1">
    <source>
        <dbReference type="SAM" id="MobiDB-lite"/>
    </source>
</evidence>
<accession>A0A8J3XR87</accession>
<keyword evidence="3" id="KW-1185">Reference proteome</keyword>